<reference evidence="4" key="1">
    <citation type="submission" date="2023-02" db="EMBL/GenBank/DDBJ databases">
        <title>Colletotrichum kahawae CIFC_Que2 genome sequencing and assembly.</title>
        <authorList>
            <person name="Baroncelli R."/>
        </authorList>
    </citation>
    <scope>NUCLEOTIDE SEQUENCE</scope>
    <source>
        <strain evidence="4">CIFC_Que2</strain>
    </source>
</reference>
<dbReference type="PROSITE" id="PS00463">
    <property type="entry name" value="ZN2_CY6_FUNGAL_1"/>
    <property type="match status" value="1"/>
</dbReference>
<keyword evidence="5" id="KW-1185">Reference proteome</keyword>
<dbReference type="EMBL" id="VYYT01000043">
    <property type="protein sequence ID" value="KAK2774734.1"/>
    <property type="molecule type" value="Genomic_DNA"/>
</dbReference>
<dbReference type="GO" id="GO:0008270">
    <property type="term" value="F:zinc ion binding"/>
    <property type="evidence" value="ECO:0007669"/>
    <property type="project" value="InterPro"/>
</dbReference>
<gene>
    <name evidence="4" type="ORF">CKAH01_13068</name>
</gene>
<evidence type="ECO:0000259" key="3">
    <source>
        <dbReference type="PROSITE" id="PS50048"/>
    </source>
</evidence>
<dbReference type="GO" id="GO:0000981">
    <property type="term" value="F:DNA-binding transcription factor activity, RNA polymerase II-specific"/>
    <property type="evidence" value="ECO:0007669"/>
    <property type="project" value="InterPro"/>
</dbReference>
<dbReference type="PROSITE" id="PS50048">
    <property type="entry name" value="ZN2_CY6_FUNGAL_2"/>
    <property type="match status" value="1"/>
</dbReference>
<name>A0AAD9YP79_COLKA</name>
<feature type="region of interest" description="Disordered" evidence="2">
    <location>
        <begin position="97"/>
        <end position="121"/>
    </location>
</feature>
<dbReference type="InterPro" id="IPR036864">
    <property type="entry name" value="Zn2-C6_fun-type_DNA-bd_sf"/>
</dbReference>
<feature type="domain" description="Zn(2)-C6 fungal-type" evidence="3">
    <location>
        <begin position="33"/>
        <end position="65"/>
    </location>
</feature>
<evidence type="ECO:0000256" key="1">
    <source>
        <dbReference type="ARBA" id="ARBA00023242"/>
    </source>
</evidence>
<evidence type="ECO:0000256" key="2">
    <source>
        <dbReference type="SAM" id="MobiDB-lite"/>
    </source>
</evidence>
<feature type="region of interest" description="Disordered" evidence="2">
    <location>
        <begin position="209"/>
        <end position="234"/>
    </location>
</feature>
<sequence>MYGTLSFDKNEDNSSTEFYAFSSIRGRRQRQPACDECRRARVKCREKFSKDKCARCHSTRRACTYSSNQHISRQSNQAGKDGPSILTRPAKVIEEKRVQDGGSHRAINPTPPRALSPTPSEQDDFVGRENIFDFQLDNFDLLGSLSASPSTAATSREIATRQVEVGLDQMGNLFGSINNAFVTRHIPDTISTPTYVDESSIDNRSLSDQTLAAASSSSAPRTSRSTPYGQDGRAKALEPPLEIHQAESTQDQLPDRLSPLAGFRDVIDVMRLSQSPSQSDSATCFPNLCTCLQDLTAGLFSLQTSGENIRVDCLLLLFKRCICKWKGVDTCASACSTSPSLALLLLMNVQQLVSLLLRASSSARTGDVAKEPGLLGSALNINMGSFAVEDRADRRFITQHLITSRMKELSSFISKTSLKVNASGLDIVYEGYQRQMERLRQAFT</sequence>
<comment type="caution">
    <text evidence="4">The sequence shown here is derived from an EMBL/GenBank/DDBJ whole genome shotgun (WGS) entry which is preliminary data.</text>
</comment>
<dbReference type="Gene3D" id="4.10.240.10">
    <property type="entry name" value="Zn(2)-C6 fungal-type DNA-binding domain"/>
    <property type="match status" value="1"/>
</dbReference>
<dbReference type="Proteomes" id="UP001281614">
    <property type="component" value="Unassembled WGS sequence"/>
</dbReference>
<protein>
    <recommendedName>
        <fullName evidence="3">Zn(2)-C6 fungal-type domain-containing protein</fullName>
    </recommendedName>
</protein>
<evidence type="ECO:0000313" key="5">
    <source>
        <dbReference type="Proteomes" id="UP001281614"/>
    </source>
</evidence>
<feature type="compositionally biased region" description="Low complexity" evidence="2">
    <location>
        <begin position="212"/>
        <end position="227"/>
    </location>
</feature>
<dbReference type="SUPFAM" id="SSF57701">
    <property type="entry name" value="Zn2/Cys6 DNA-binding domain"/>
    <property type="match status" value="1"/>
</dbReference>
<evidence type="ECO:0000313" key="4">
    <source>
        <dbReference type="EMBL" id="KAK2774734.1"/>
    </source>
</evidence>
<dbReference type="AlphaFoldDB" id="A0AAD9YP79"/>
<dbReference type="CDD" id="cd00067">
    <property type="entry name" value="GAL4"/>
    <property type="match status" value="1"/>
</dbReference>
<keyword evidence="1" id="KW-0539">Nucleus</keyword>
<accession>A0AAD9YP79</accession>
<proteinExistence type="predicted"/>
<dbReference type="InterPro" id="IPR001138">
    <property type="entry name" value="Zn2Cys6_DnaBD"/>
</dbReference>
<organism evidence="4 5">
    <name type="scientific">Colletotrichum kahawae</name>
    <name type="common">Coffee berry disease fungus</name>
    <dbReference type="NCBI Taxonomy" id="34407"/>
    <lineage>
        <taxon>Eukaryota</taxon>
        <taxon>Fungi</taxon>
        <taxon>Dikarya</taxon>
        <taxon>Ascomycota</taxon>
        <taxon>Pezizomycotina</taxon>
        <taxon>Sordariomycetes</taxon>
        <taxon>Hypocreomycetidae</taxon>
        <taxon>Glomerellales</taxon>
        <taxon>Glomerellaceae</taxon>
        <taxon>Colletotrichum</taxon>
        <taxon>Colletotrichum gloeosporioides species complex</taxon>
    </lineage>
</organism>